<evidence type="ECO:0000256" key="1">
    <source>
        <dbReference type="ARBA" id="ARBA00004141"/>
    </source>
</evidence>
<evidence type="ECO:0000256" key="5">
    <source>
        <dbReference type="SAM" id="MobiDB-lite"/>
    </source>
</evidence>
<feature type="transmembrane region" description="Helical" evidence="6">
    <location>
        <begin position="441"/>
        <end position="462"/>
    </location>
</feature>
<gene>
    <name evidence="8" type="ORF">GLX27_001717</name>
</gene>
<evidence type="ECO:0000256" key="6">
    <source>
        <dbReference type="SAM" id="Phobius"/>
    </source>
</evidence>
<dbReference type="SUPFAM" id="SSF103473">
    <property type="entry name" value="MFS general substrate transporter"/>
    <property type="match status" value="1"/>
</dbReference>
<dbReference type="Gene3D" id="1.20.1250.20">
    <property type="entry name" value="MFS general substrate transporter like domains"/>
    <property type="match status" value="1"/>
</dbReference>
<feature type="transmembrane region" description="Helical" evidence="6">
    <location>
        <begin position="410"/>
        <end position="429"/>
    </location>
</feature>
<sequence>MPMENTAPQPAQEHHHGIPFMHHSNGQPHGHTHEPHHFHIDQEHIFPEHVGREEVVDQDLEEPKTLDKEEEHDPFLVTFTENDPENPQNFSKGKKWFITFFTAILCFSVAVGSSMPTGDLLGAAEYLNVGEEAINISITLFVAGFGFGPMFLAPLSEIYGRWPIYTISGFFYFIFTLPCALAKNLATLLAARMIAGLAASVPMTNVGGTISDIWAPAEKGIPMAIFSSVLFIGPSMGPLFGGAIASGTNAYHGWKYIYWTLFAFTGIVFAVTLFTSETLASAILHKRAKKLRKETGNNAYQTHHERNAKDLKTVLVVSLVRPFEMLIREPVLIAFSLYLCLVYALLYLMFFAYPIVFVEGHGFNALQTGLCFISVVIGMVMAMAFILFVNEPMTQRRIKARGYTVPEDRLPLMFYGSVILPIALFILAWTSMPSVHWSGPLVAGIPTGASFVMIYISANSYLVDCYPKVAASALAAKTLLRSLCGAAVPLFVNQMFHKMHNQWAFTLIAFVAVGMGPIPFFFYKFGPKMRAQSKFATGDNED</sequence>
<keyword evidence="2 6" id="KW-0812">Transmembrane</keyword>
<evidence type="ECO:0000256" key="3">
    <source>
        <dbReference type="ARBA" id="ARBA00022989"/>
    </source>
</evidence>
<feature type="transmembrane region" description="Helical" evidence="6">
    <location>
        <begin position="469"/>
        <end position="491"/>
    </location>
</feature>
<name>A0ABY8ENF6_MALFU</name>
<dbReference type="InterPro" id="IPR036259">
    <property type="entry name" value="MFS_trans_sf"/>
</dbReference>
<dbReference type="Proteomes" id="UP000818624">
    <property type="component" value="Chromosome 2"/>
</dbReference>
<feature type="transmembrane region" description="Helical" evidence="6">
    <location>
        <begin position="133"/>
        <end position="152"/>
    </location>
</feature>
<dbReference type="PROSITE" id="PS50850">
    <property type="entry name" value="MFS"/>
    <property type="match status" value="1"/>
</dbReference>
<dbReference type="CDD" id="cd17323">
    <property type="entry name" value="MFS_Tpo1_MDR_like"/>
    <property type="match status" value="1"/>
</dbReference>
<comment type="subcellular location">
    <subcellularLocation>
        <location evidence="1">Membrane</location>
        <topology evidence="1">Multi-pass membrane protein</topology>
    </subcellularLocation>
</comment>
<feature type="transmembrane region" description="Helical" evidence="6">
    <location>
        <begin position="503"/>
        <end position="523"/>
    </location>
</feature>
<evidence type="ECO:0000259" key="7">
    <source>
        <dbReference type="PROSITE" id="PS50850"/>
    </source>
</evidence>
<reference evidence="8 9" key="1">
    <citation type="journal article" date="2020" name="Elife">
        <title>Loss of centromere function drives karyotype evolution in closely related Malassezia species.</title>
        <authorList>
            <person name="Sankaranarayanan S.R."/>
            <person name="Ianiri G."/>
            <person name="Coelho M.A."/>
            <person name="Reza M.H."/>
            <person name="Thimmappa B.C."/>
            <person name="Ganguly P."/>
            <person name="Vadnala R.N."/>
            <person name="Sun S."/>
            <person name="Siddharthan R."/>
            <person name="Tellgren-Roth C."/>
            <person name="Dawson T.L."/>
            <person name="Heitman J."/>
            <person name="Sanyal K."/>
        </authorList>
    </citation>
    <scope>NUCLEOTIDE SEQUENCE [LARGE SCALE GENOMIC DNA]</scope>
    <source>
        <strain evidence="8">CBS14141</strain>
    </source>
</reference>
<feature type="transmembrane region" description="Helical" evidence="6">
    <location>
        <begin position="96"/>
        <end position="113"/>
    </location>
</feature>
<proteinExistence type="predicted"/>
<feature type="transmembrane region" description="Helical" evidence="6">
    <location>
        <begin position="164"/>
        <end position="183"/>
    </location>
</feature>
<evidence type="ECO:0000313" key="9">
    <source>
        <dbReference type="Proteomes" id="UP000818624"/>
    </source>
</evidence>
<feature type="transmembrane region" description="Helical" evidence="6">
    <location>
        <begin position="331"/>
        <end position="353"/>
    </location>
</feature>
<feature type="transmembrane region" description="Helical" evidence="6">
    <location>
        <begin position="223"/>
        <end position="244"/>
    </location>
</feature>
<evidence type="ECO:0000313" key="8">
    <source>
        <dbReference type="EMBL" id="WFD47071.1"/>
    </source>
</evidence>
<protein>
    <recommendedName>
        <fullName evidence="7">Major facilitator superfamily (MFS) profile domain-containing protein</fullName>
    </recommendedName>
</protein>
<dbReference type="EMBL" id="CP046235">
    <property type="protein sequence ID" value="WFD47071.1"/>
    <property type="molecule type" value="Genomic_DNA"/>
</dbReference>
<keyword evidence="3 6" id="KW-1133">Transmembrane helix</keyword>
<keyword evidence="9" id="KW-1185">Reference proteome</keyword>
<dbReference type="PANTHER" id="PTHR23502:SF48">
    <property type="entry name" value="MULTIDRUG TRANSPORTER, PUTATIVE (AFU_ORTHOLOGUE AFUA_5G02700)-RELATED"/>
    <property type="match status" value="1"/>
</dbReference>
<feature type="region of interest" description="Disordered" evidence="5">
    <location>
        <begin position="1"/>
        <end position="35"/>
    </location>
</feature>
<feature type="transmembrane region" description="Helical" evidence="6">
    <location>
        <begin position="256"/>
        <end position="284"/>
    </location>
</feature>
<accession>A0ABY8ENF6</accession>
<feature type="transmembrane region" description="Helical" evidence="6">
    <location>
        <begin position="365"/>
        <end position="389"/>
    </location>
</feature>
<dbReference type="PANTHER" id="PTHR23502">
    <property type="entry name" value="MAJOR FACILITATOR SUPERFAMILY"/>
    <property type="match status" value="1"/>
</dbReference>
<evidence type="ECO:0000256" key="4">
    <source>
        <dbReference type="ARBA" id="ARBA00023136"/>
    </source>
</evidence>
<evidence type="ECO:0000256" key="2">
    <source>
        <dbReference type="ARBA" id="ARBA00022692"/>
    </source>
</evidence>
<dbReference type="InterPro" id="IPR011701">
    <property type="entry name" value="MFS"/>
</dbReference>
<feature type="transmembrane region" description="Helical" evidence="6">
    <location>
        <begin position="189"/>
        <end position="211"/>
    </location>
</feature>
<dbReference type="Pfam" id="PF07690">
    <property type="entry name" value="MFS_1"/>
    <property type="match status" value="1"/>
</dbReference>
<organism evidence="8 9">
    <name type="scientific">Malassezia furfur</name>
    <name type="common">Pityriasis versicolor infection agent</name>
    <name type="synonym">Pityrosporum furfur</name>
    <dbReference type="NCBI Taxonomy" id="55194"/>
    <lineage>
        <taxon>Eukaryota</taxon>
        <taxon>Fungi</taxon>
        <taxon>Dikarya</taxon>
        <taxon>Basidiomycota</taxon>
        <taxon>Ustilaginomycotina</taxon>
        <taxon>Malasseziomycetes</taxon>
        <taxon>Malasseziales</taxon>
        <taxon>Malasseziaceae</taxon>
        <taxon>Malassezia</taxon>
    </lineage>
</organism>
<dbReference type="InterPro" id="IPR020846">
    <property type="entry name" value="MFS_dom"/>
</dbReference>
<keyword evidence="4 6" id="KW-0472">Membrane</keyword>
<feature type="domain" description="Major facilitator superfamily (MFS) profile" evidence="7">
    <location>
        <begin position="98"/>
        <end position="527"/>
    </location>
</feature>